<feature type="domain" description="PKD" evidence="2">
    <location>
        <begin position="586"/>
        <end position="674"/>
    </location>
</feature>
<dbReference type="CDD" id="cd00146">
    <property type="entry name" value="PKD"/>
    <property type="match status" value="7"/>
</dbReference>
<feature type="domain" description="PKD" evidence="2">
    <location>
        <begin position="495"/>
        <end position="576"/>
    </location>
</feature>
<dbReference type="InterPro" id="IPR029865">
    <property type="entry name" value="KIAA0319-like"/>
</dbReference>
<protein>
    <submittedName>
        <fullName evidence="3">PKD domain-containing protein</fullName>
    </submittedName>
</protein>
<organism evidence="3 4">
    <name type="scientific">Pelotalea chapellei</name>
    <dbReference type="NCBI Taxonomy" id="44671"/>
    <lineage>
        <taxon>Bacteria</taxon>
        <taxon>Pseudomonadati</taxon>
        <taxon>Thermodesulfobacteriota</taxon>
        <taxon>Desulfuromonadia</taxon>
        <taxon>Geobacterales</taxon>
        <taxon>Geobacteraceae</taxon>
        <taxon>Pelotalea</taxon>
    </lineage>
</organism>
<dbReference type="Gene3D" id="3.90.10.10">
    <property type="entry name" value="Cytochrome C3"/>
    <property type="match status" value="1"/>
</dbReference>
<dbReference type="InterPro" id="IPR035986">
    <property type="entry name" value="PKD_dom_sf"/>
</dbReference>
<dbReference type="PANTHER" id="PTHR46182">
    <property type="entry name" value="FI19480P1"/>
    <property type="match status" value="1"/>
</dbReference>
<feature type="region of interest" description="Disordered" evidence="1">
    <location>
        <begin position="757"/>
        <end position="789"/>
    </location>
</feature>
<gene>
    <name evidence="3" type="ORF">KJB30_15725</name>
</gene>
<dbReference type="SMART" id="SM00089">
    <property type="entry name" value="PKD"/>
    <property type="match status" value="7"/>
</dbReference>
<reference evidence="3 4" key="1">
    <citation type="submission" date="2021-05" db="EMBL/GenBank/DDBJ databases">
        <title>The draft genome of Geobacter chapellei DSM 13688.</title>
        <authorList>
            <person name="Xu Z."/>
            <person name="Masuda Y."/>
            <person name="Itoh H."/>
            <person name="Senoo K."/>
        </authorList>
    </citation>
    <scope>NUCLEOTIDE SEQUENCE [LARGE SCALE GENOMIC DNA]</scope>
    <source>
        <strain evidence="3 4">DSM 13688</strain>
    </source>
</reference>
<evidence type="ECO:0000313" key="4">
    <source>
        <dbReference type="Proteomes" id="UP000784128"/>
    </source>
</evidence>
<dbReference type="Gene3D" id="2.60.40.10">
    <property type="entry name" value="Immunoglobulins"/>
    <property type="match status" value="7"/>
</dbReference>
<feature type="domain" description="PKD" evidence="2">
    <location>
        <begin position="314"/>
        <end position="384"/>
    </location>
</feature>
<feature type="domain" description="PKD" evidence="2">
    <location>
        <begin position="849"/>
        <end position="936"/>
    </location>
</feature>
<dbReference type="InterPro" id="IPR022409">
    <property type="entry name" value="PKD/Chitinase_dom"/>
</dbReference>
<dbReference type="Pfam" id="PF18911">
    <property type="entry name" value="PKD_4"/>
    <property type="match status" value="7"/>
</dbReference>
<dbReference type="InterPro" id="IPR000601">
    <property type="entry name" value="PKD_dom"/>
</dbReference>
<dbReference type="RefSeq" id="WP_214301087.1">
    <property type="nucleotide sequence ID" value="NZ_JAHDYS010000018.1"/>
</dbReference>
<dbReference type="CDD" id="cd08168">
    <property type="entry name" value="Cytochrom_C3"/>
    <property type="match status" value="1"/>
</dbReference>
<feature type="domain" description="PKD" evidence="2">
    <location>
        <begin position="405"/>
        <end position="493"/>
    </location>
</feature>
<dbReference type="SUPFAM" id="SSF49299">
    <property type="entry name" value="PKD domain"/>
    <property type="match status" value="7"/>
</dbReference>
<feature type="domain" description="PKD" evidence="2">
    <location>
        <begin position="761"/>
        <end position="849"/>
    </location>
</feature>
<keyword evidence="4" id="KW-1185">Reference proteome</keyword>
<evidence type="ECO:0000313" key="3">
    <source>
        <dbReference type="EMBL" id="MBT1073244.1"/>
    </source>
</evidence>
<dbReference type="EMBL" id="JAHDYS010000018">
    <property type="protein sequence ID" value="MBT1073244.1"/>
    <property type="molecule type" value="Genomic_DNA"/>
</dbReference>
<dbReference type="InterPro" id="IPR036280">
    <property type="entry name" value="Multihaem_cyt_sf"/>
</dbReference>
<dbReference type="PROSITE" id="PS50093">
    <property type="entry name" value="PKD"/>
    <property type="match status" value="7"/>
</dbReference>
<feature type="domain" description="PKD" evidence="2">
    <location>
        <begin position="674"/>
        <end position="755"/>
    </location>
</feature>
<dbReference type="InterPro" id="IPR013783">
    <property type="entry name" value="Ig-like_fold"/>
</dbReference>
<dbReference type="PANTHER" id="PTHR46182:SF2">
    <property type="entry name" value="FI19480P1"/>
    <property type="match status" value="1"/>
</dbReference>
<accession>A0ABS5UC35</accession>
<comment type="caution">
    <text evidence="3">The sequence shown here is derived from an EMBL/GenBank/DDBJ whole genome shotgun (WGS) entry which is preliminary data.</text>
</comment>
<dbReference type="Proteomes" id="UP000784128">
    <property type="component" value="Unassembled WGS sequence"/>
</dbReference>
<sequence length="936" mass="96850">MKVKRYLMDHLPMLSLTGLAVVAALFTCVYASSIAWGMAMTQTDCRRCHGTDDAVIVAFHHGVRDANNWSCTQCHKPVSDGTGGYTITVERNCTVCHGPGYHTEPAGTNPQRHHAIRNAYDYGCLHCHPAVQDDTGSYTIVVTRDCFFCHVDGQKQWRQVKWLNDLPSPVAPDTTATTTTDITSKFHDTIESDGYQVSHTTAGDKALSIRLEKDASLTSKVTLSLYVMEPPVTPTIIRIYPYLLDGETVDTSVWKDFPVNTAGYVQCDVTSIAVRMAGFTWMKYRVTAFGAPLMLSEGFFDILRSTTDGTTNQIPISSAGPDRLVSVGEAIAFSGAGSTDAEGGIIAYTWDFGDGTIGTGMNVSHVYTTGGTYLVSLKVTDDKGAVGEDFAFVNVKAPSLPPNQPPVANAGPDIVTTAGQVFTLSGTASRDVDGQVASYTWSFHDGTSATGETVSKIFHNTGIYTVTLTITDNRGTIATDTVTITVLAPAGGNAVPIAKAGTDAYASVGEAVTFSGAASSDPDGTISSYAWDFGDGTKGTGVSPVKTYSTAGVYVVTLVVTDNGGAKSTDTLTMTIHNIIKQNQPPLADSSPVNISVVAGQAIVFTGAASLDPDGSIASYSWNFGDGTSAIGSSVTKTYNTAGIFTITLTVTDNGGATGTSTSVATVQASANVSPVANAGPDATGAPAQTLTFSGSGSSDSDGTITSYSWDFGNGTTSTDMTASTVYTGAGTFTVKLVVTDNMGATSSDTAIVTIKEQNQPPKANAGPDKTAAPGKSIAFSGSGSSDTDGTISSYKWSFGDGTSKTGLNVTKSYATAGTYTVTLTVTDNSGAIATDTAIVTVTTPVNVAPIANAGRDVSGTTGQNISFGCTGSSDADGSIVSYLWSFGDGSSKSGCNVTKSYAVAGKYTVTLTVTDNSGAKGTDTAIATIAARTRR</sequence>
<evidence type="ECO:0000259" key="2">
    <source>
        <dbReference type="PROSITE" id="PS50093"/>
    </source>
</evidence>
<dbReference type="SUPFAM" id="SSF48695">
    <property type="entry name" value="Multiheme cytochromes"/>
    <property type="match status" value="1"/>
</dbReference>
<evidence type="ECO:0000256" key="1">
    <source>
        <dbReference type="SAM" id="MobiDB-lite"/>
    </source>
</evidence>
<proteinExistence type="predicted"/>
<name>A0ABS5UC35_9BACT</name>